<sequence>MEEILAGILQGKDASSLYDKYVDFLVKNGYVDYDGVPQRCPVCGSEYLVKDNVEVGGFNIPEGCTTECDVYCENCNSLVAHYAYGSWNYGEVNDEDF</sequence>
<reference evidence="1" key="1">
    <citation type="journal article" date="2021" name="Proc. Natl. Acad. Sci. U.S.A.">
        <title>A Catalog of Tens of Thousands of Viruses from Human Metagenomes Reveals Hidden Associations with Chronic Diseases.</title>
        <authorList>
            <person name="Tisza M.J."/>
            <person name="Buck C.B."/>
        </authorList>
    </citation>
    <scope>NUCLEOTIDE SEQUENCE</scope>
    <source>
        <strain evidence="1">CtsUY14</strain>
    </source>
</reference>
<name>A0A8S5P7P8_9CAUD</name>
<protein>
    <submittedName>
        <fullName evidence="1">Zinc-ribbon domain protein</fullName>
    </submittedName>
</protein>
<proteinExistence type="predicted"/>
<organism evidence="1">
    <name type="scientific">Siphoviridae sp. ctsUY14</name>
    <dbReference type="NCBI Taxonomy" id="2825693"/>
    <lineage>
        <taxon>Viruses</taxon>
        <taxon>Duplodnaviria</taxon>
        <taxon>Heunggongvirae</taxon>
        <taxon>Uroviricota</taxon>
        <taxon>Caudoviricetes</taxon>
    </lineage>
</organism>
<dbReference type="EMBL" id="BK015346">
    <property type="protein sequence ID" value="DAE02451.1"/>
    <property type="molecule type" value="Genomic_DNA"/>
</dbReference>
<accession>A0A8S5P7P8</accession>
<evidence type="ECO:0000313" key="1">
    <source>
        <dbReference type="EMBL" id="DAE02451.1"/>
    </source>
</evidence>